<dbReference type="GO" id="GO:0003700">
    <property type="term" value="F:DNA-binding transcription factor activity"/>
    <property type="evidence" value="ECO:0007669"/>
    <property type="project" value="TreeGrafter"/>
</dbReference>
<evidence type="ECO:0000313" key="7">
    <source>
        <dbReference type="Proteomes" id="UP000192790"/>
    </source>
</evidence>
<evidence type="ECO:0000313" key="6">
    <source>
        <dbReference type="EMBL" id="SMC50110.1"/>
    </source>
</evidence>
<dbReference type="CDD" id="cd00038">
    <property type="entry name" value="CAP_ED"/>
    <property type="match status" value="1"/>
</dbReference>
<dbReference type="InterPro" id="IPR050397">
    <property type="entry name" value="Env_Response_Regulators"/>
</dbReference>
<organism evidence="6 7">
    <name type="scientific">Papillibacter cinnamivorans DSM 12816</name>
    <dbReference type="NCBI Taxonomy" id="1122930"/>
    <lineage>
        <taxon>Bacteria</taxon>
        <taxon>Bacillati</taxon>
        <taxon>Bacillota</taxon>
        <taxon>Clostridia</taxon>
        <taxon>Eubacteriales</taxon>
        <taxon>Oscillospiraceae</taxon>
        <taxon>Papillibacter</taxon>
    </lineage>
</organism>
<dbReference type="InterPro" id="IPR036390">
    <property type="entry name" value="WH_DNA-bd_sf"/>
</dbReference>
<dbReference type="Proteomes" id="UP000192790">
    <property type="component" value="Unassembled WGS sequence"/>
</dbReference>
<proteinExistence type="predicted"/>
<accession>A0A1W1ZNG8</accession>
<dbReference type="OrthoDB" id="8254501at2"/>
<dbReference type="PROSITE" id="PS51063">
    <property type="entry name" value="HTH_CRP_2"/>
    <property type="match status" value="1"/>
</dbReference>
<dbReference type="GO" id="GO:0005829">
    <property type="term" value="C:cytosol"/>
    <property type="evidence" value="ECO:0007669"/>
    <property type="project" value="TreeGrafter"/>
</dbReference>
<dbReference type="InterPro" id="IPR000595">
    <property type="entry name" value="cNMP-bd_dom"/>
</dbReference>
<keyword evidence="3" id="KW-0804">Transcription</keyword>
<dbReference type="STRING" id="1122930.SAMN02745168_1263"/>
<sequence length="217" mass="25207">MQYRYEYFNTRELGLAPDVWHRFASALPPRVYEKDRMIYWQGETAERFYYLTEGRVKTFISSGEGEEKILTVYQAGHIFGEASFFDGMPRVSSARALTRSRIVSISREVVAEQFAQDPSLALSMLRYLARTVRMLSAQVDNMTFLQADRRIARLLVNLQERDEDIFCTHEELGSSAGVSRVTVSRVLGEFERLGWIDTGYRKIRILKREELRHFAGI</sequence>
<dbReference type="SUPFAM" id="SSF46785">
    <property type="entry name" value="Winged helix' DNA-binding domain"/>
    <property type="match status" value="1"/>
</dbReference>
<keyword evidence="1" id="KW-0805">Transcription regulation</keyword>
<keyword evidence="7" id="KW-1185">Reference proteome</keyword>
<evidence type="ECO:0000256" key="1">
    <source>
        <dbReference type="ARBA" id="ARBA00023015"/>
    </source>
</evidence>
<reference evidence="6 7" key="1">
    <citation type="submission" date="2017-04" db="EMBL/GenBank/DDBJ databases">
        <authorList>
            <person name="Afonso C.L."/>
            <person name="Miller P.J."/>
            <person name="Scott M.A."/>
            <person name="Spackman E."/>
            <person name="Goraichik I."/>
            <person name="Dimitrov K.M."/>
            <person name="Suarez D.L."/>
            <person name="Swayne D.E."/>
        </authorList>
    </citation>
    <scope>NUCLEOTIDE SEQUENCE [LARGE SCALE GENOMIC DNA]</scope>
    <source>
        <strain evidence="6 7">DSM 12816</strain>
    </source>
</reference>
<feature type="domain" description="Cyclic nucleotide-binding" evidence="4">
    <location>
        <begin position="14"/>
        <end position="108"/>
    </location>
</feature>
<dbReference type="Gene3D" id="2.60.120.10">
    <property type="entry name" value="Jelly Rolls"/>
    <property type="match status" value="1"/>
</dbReference>
<dbReference type="SUPFAM" id="SSF51206">
    <property type="entry name" value="cAMP-binding domain-like"/>
    <property type="match status" value="1"/>
</dbReference>
<evidence type="ECO:0000259" key="5">
    <source>
        <dbReference type="PROSITE" id="PS51063"/>
    </source>
</evidence>
<keyword evidence="2" id="KW-0238">DNA-binding</keyword>
<dbReference type="GO" id="GO:0003677">
    <property type="term" value="F:DNA binding"/>
    <property type="evidence" value="ECO:0007669"/>
    <property type="project" value="UniProtKB-KW"/>
</dbReference>
<gene>
    <name evidence="6" type="ORF">SAMN02745168_1263</name>
</gene>
<dbReference type="EMBL" id="FWXW01000002">
    <property type="protein sequence ID" value="SMC50110.1"/>
    <property type="molecule type" value="Genomic_DNA"/>
</dbReference>
<dbReference type="InterPro" id="IPR018490">
    <property type="entry name" value="cNMP-bd_dom_sf"/>
</dbReference>
<dbReference type="Pfam" id="PF13545">
    <property type="entry name" value="HTH_Crp_2"/>
    <property type="match status" value="1"/>
</dbReference>
<dbReference type="SMART" id="SM00419">
    <property type="entry name" value="HTH_CRP"/>
    <property type="match status" value="1"/>
</dbReference>
<evidence type="ECO:0000256" key="3">
    <source>
        <dbReference type="ARBA" id="ARBA00023163"/>
    </source>
</evidence>
<dbReference type="InterPro" id="IPR012318">
    <property type="entry name" value="HTH_CRP"/>
</dbReference>
<dbReference type="PANTHER" id="PTHR24567:SF74">
    <property type="entry name" value="HTH-TYPE TRANSCRIPTIONAL REGULATOR ARCR"/>
    <property type="match status" value="1"/>
</dbReference>
<dbReference type="SMART" id="SM00100">
    <property type="entry name" value="cNMP"/>
    <property type="match status" value="1"/>
</dbReference>
<feature type="domain" description="HTH crp-type" evidence="5">
    <location>
        <begin position="145"/>
        <end position="209"/>
    </location>
</feature>
<dbReference type="Pfam" id="PF00027">
    <property type="entry name" value="cNMP_binding"/>
    <property type="match status" value="1"/>
</dbReference>
<evidence type="ECO:0000256" key="2">
    <source>
        <dbReference type="ARBA" id="ARBA00023125"/>
    </source>
</evidence>
<dbReference type="AlphaFoldDB" id="A0A1W1ZNG8"/>
<name>A0A1W1ZNG8_9FIRM</name>
<protein>
    <submittedName>
        <fullName evidence="6">CRP/FNR family transcriptional regulator, anaerobic regulatory protein</fullName>
    </submittedName>
</protein>
<dbReference type="InterPro" id="IPR014710">
    <property type="entry name" value="RmlC-like_jellyroll"/>
</dbReference>
<dbReference type="PROSITE" id="PS50042">
    <property type="entry name" value="CNMP_BINDING_3"/>
    <property type="match status" value="1"/>
</dbReference>
<evidence type="ECO:0000259" key="4">
    <source>
        <dbReference type="PROSITE" id="PS50042"/>
    </source>
</evidence>
<dbReference type="PANTHER" id="PTHR24567">
    <property type="entry name" value="CRP FAMILY TRANSCRIPTIONAL REGULATORY PROTEIN"/>
    <property type="match status" value="1"/>
</dbReference>
<dbReference type="RefSeq" id="WP_084233875.1">
    <property type="nucleotide sequence ID" value="NZ_FWXW01000002.1"/>
</dbReference>